<dbReference type="PIRSF" id="PIRSF006324">
    <property type="entry name" value="LeuE"/>
    <property type="match status" value="1"/>
</dbReference>
<feature type="transmembrane region" description="Helical" evidence="6">
    <location>
        <begin position="192"/>
        <end position="207"/>
    </location>
</feature>
<reference evidence="7 8" key="1">
    <citation type="submission" date="2020-08" db="EMBL/GenBank/DDBJ databases">
        <title>Functional genomics of gut bacteria from endangered species of beetles.</title>
        <authorList>
            <person name="Carlos-Shanley C."/>
        </authorList>
    </citation>
    <scope>NUCLEOTIDE SEQUENCE [LARGE SCALE GENOMIC DNA]</scope>
    <source>
        <strain evidence="7 8">S00239</strain>
    </source>
</reference>
<feature type="transmembrane region" description="Helical" evidence="6">
    <location>
        <begin position="6"/>
        <end position="30"/>
    </location>
</feature>
<keyword evidence="4 6" id="KW-1133">Transmembrane helix</keyword>
<evidence type="ECO:0000313" key="8">
    <source>
        <dbReference type="Proteomes" id="UP000562027"/>
    </source>
</evidence>
<name>A0A840LIW5_9BURK</name>
<comment type="subcellular location">
    <subcellularLocation>
        <location evidence="1">Cell membrane</location>
        <topology evidence="1">Multi-pass membrane protein</topology>
    </subcellularLocation>
</comment>
<dbReference type="RefSeq" id="WP_184302877.1">
    <property type="nucleotide sequence ID" value="NZ_JACHLP010000008.1"/>
</dbReference>
<dbReference type="GO" id="GO:0005886">
    <property type="term" value="C:plasma membrane"/>
    <property type="evidence" value="ECO:0007669"/>
    <property type="project" value="UniProtKB-SubCell"/>
</dbReference>
<feature type="transmembrane region" description="Helical" evidence="6">
    <location>
        <begin position="76"/>
        <end position="93"/>
    </location>
</feature>
<protein>
    <submittedName>
        <fullName evidence="7">Threonine/homoserine/homoserine lactone efflux protein</fullName>
    </submittedName>
</protein>
<gene>
    <name evidence="7" type="ORF">HNP55_003764</name>
</gene>
<evidence type="ECO:0000256" key="6">
    <source>
        <dbReference type="SAM" id="Phobius"/>
    </source>
</evidence>
<keyword evidence="8" id="KW-1185">Reference proteome</keyword>
<accession>A0A840LIW5</accession>
<keyword evidence="2" id="KW-1003">Cell membrane</keyword>
<dbReference type="GO" id="GO:0015171">
    <property type="term" value="F:amino acid transmembrane transporter activity"/>
    <property type="evidence" value="ECO:0007669"/>
    <property type="project" value="TreeGrafter"/>
</dbReference>
<evidence type="ECO:0000256" key="2">
    <source>
        <dbReference type="ARBA" id="ARBA00022475"/>
    </source>
</evidence>
<dbReference type="PANTHER" id="PTHR30086:SF20">
    <property type="entry name" value="ARGININE EXPORTER PROTEIN ARGO-RELATED"/>
    <property type="match status" value="1"/>
</dbReference>
<dbReference type="Proteomes" id="UP000562027">
    <property type="component" value="Unassembled WGS sequence"/>
</dbReference>
<evidence type="ECO:0000256" key="3">
    <source>
        <dbReference type="ARBA" id="ARBA00022692"/>
    </source>
</evidence>
<evidence type="ECO:0000256" key="5">
    <source>
        <dbReference type="ARBA" id="ARBA00023136"/>
    </source>
</evidence>
<dbReference type="EMBL" id="JACHLP010000008">
    <property type="protein sequence ID" value="MBB4845217.1"/>
    <property type="molecule type" value="Genomic_DNA"/>
</dbReference>
<dbReference type="PANTHER" id="PTHR30086">
    <property type="entry name" value="ARGININE EXPORTER PROTEIN ARGO"/>
    <property type="match status" value="1"/>
</dbReference>
<keyword evidence="5 6" id="KW-0472">Membrane</keyword>
<keyword evidence="3 6" id="KW-0812">Transmembrane</keyword>
<dbReference type="AlphaFoldDB" id="A0A840LIW5"/>
<feature type="transmembrane region" description="Helical" evidence="6">
    <location>
        <begin position="160"/>
        <end position="180"/>
    </location>
</feature>
<evidence type="ECO:0000313" key="7">
    <source>
        <dbReference type="EMBL" id="MBB4845217.1"/>
    </source>
</evidence>
<comment type="caution">
    <text evidence="7">The sequence shown here is derived from an EMBL/GenBank/DDBJ whole genome shotgun (WGS) entry which is preliminary data.</text>
</comment>
<organism evidence="7 8">
    <name type="scientific">Roseateles oligotrophus</name>
    <dbReference type="NCBI Taxonomy" id="1769250"/>
    <lineage>
        <taxon>Bacteria</taxon>
        <taxon>Pseudomonadati</taxon>
        <taxon>Pseudomonadota</taxon>
        <taxon>Betaproteobacteria</taxon>
        <taxon>Burkholderiales</taxon>
        <taxon>Sphaerotilaceae</taxon>
        <taxon>Roseateles</taxon>
    </lineage>
</organism>
<feature type="transmembrane region" description="Helical" evidence="6">
    <location>
        <begin position="42"/>
        <end position="70"/>
    </location>
</feature>
<proteinExistence type="predicted"/>
<sequence>MIVDPQHWLLFAGAAFLMALTPGPNMVYLISRSLCQGWRAGLTSWFGVVLGFTLHMSAAAVGLTALFMAVPLGYELLKFAGALYLAWLAWGALRPGARSPFEARALPAESPRKLFVMGLLTSALNPKVAVFYLSVLPQFISPERGSVLLQGFTLGATQMFIGSVVNLLVTLSAARIALWFAKKPLWLGVQRYFMGLVLAGLALRLLLEPRRSI</sequence>
<dbReference type="Pfam" id="PF01810">
    <property type="entry name" value="LysE"/>
    <property type="match status" value="1"/>
</dbReference>
<feature type="transmembrane region" description="Helical" evidence="6">
    <location>
        <begin position="114"/>
        <end position="140"/>
    </location>
</feature>
<dbReference type="InterPro" id="IPR001123">
    <property type="entry name" value="LeuE-type"/>
</dbReference>
<evidence type="ECO:0000256" key="4">
    <source>
        <dbReference type="ARBA" id="ARBA00022989"/>
    </source>
</evidence>
<evidence type="ECO:0000256" key="1">
    <source>
        <dbReference type="ARBA" id="ARBA00004651"/>
    </source>
</evidence>